<dbReference type="RefSeq" id="WP_119321541.1">
    <property type="nucleotide sequence ID" value="NZ_AP025739.1"/>
</dbReference>
<dbReference type="KEGG" id="ccot:CCAX7_60360"/>
<protein>
    <submittedName>
        <fullName evidence="1">Uncharacterized protein</fullName>
    </submittedName>
</protein>
<proteinExistence type="predicted"/>
<keyword evidence="2" id="KW-1185">Reference proteome</keyword>
<name>A0A402CVY9_9BACT</name>
<dbReference type="EMBL" id="AP025739">
    <property type="protein sequence ID" value="BDI33985.1"/>
    <property type="molecule type" value="Genomic_DNA"/>
</dbReference>
<accession>A0A402CVY9</accession>
<gene>
    <name evidence="1" type="ORF">CCAX7_60360</name>
</gene>
<dbReference type="AlphaFoldDB" id="A0A402CVY9"/>
<evidence type="ECO:0000313" key="2">
    <source>
        <dbReference type="Proteomes" id="UP000287394"/>
    </source>
</evidence>
<dbReference type="Proteomes" id="UP000287394">
    <property type="component" value="Chromosome"/>
</dbReference>
<sequence length="94" mass="10305">MSFHVLIATKLEGPADSPNDDEEIPIFINNLVTTGWEQSETVPSVFTKKYEESLSHAEREGVKEVEAAALDADVKIPYVMVVTEGRIISGTAKL</sequence>
<evidence type="ECO:0000313" key="1">
    <source>
        <dbReference type="EMBL" id="BDI33985.1"/>
    </source>
</evidence>
<organism evidence="1 2">
    <name type="scientific">Capsulimonas corticalis</name>
    <dbReference type="NCBI Taxonomy" id="2219043"/>
    <lineage>
        <taxon>Bacteria</taxon>
        <taxon>Bacillati</taxon>
        <taxon>Armatimonadota</taxon>
        <taxon>Armatimonadia</taxon>
        <taxon>Capsulimonadales</taxon>
        <taxon>Capsulimonadaceae</taxon>
        <taxon>Capsulimonas</taxon>
    </lineage>
</organism>
<reference evidence="1 2" key="1">
    <citation type="journal article" date="2019" name="Int. J. Syst. Evol. Microbiol.">
        <title>Capsulimonas corticalis gen. nov., sp. nov., an aerobic capsulated bacterium, of a novel bacterial order, Capsulimonadales ord. nov., of the class Armatimonadia of the phylum Armatimonadetes.</title>
        <authorList>
            <person name="Li J."/>
            <person name="Kudo C."/>
            <person name="Tonouchi A."/>
        </authorList>
    </citation>
    <scope>NUCLEOTIDE SEQUENCE [LARGE SCALE GENOMIC DNA]</scope>
    <source>
        <strain evidence="1 2">AX-7</strain>
    </source>
</reference>